<dbReference type="RefSeq" id="XP_070476998.1">
    <property type="nucleotide sequence ID" value="XM_070620897.1"/>
</dbReference>
<dbReference type="Pfam" id="PF26022">
    <property type="entry name" value="CC_Liprin_beta"/>
    <property type="match status" value="1"/>
</dbReference>
<dbReference type="CDD" id="cd09563">
    <property type="entry name" value="SAM_liprin-beta1_2_repeat1"/>
    <property type="match status" value="1"/>
</dbReference>
<proteinExistence type="inferred from homology"/>
<dbReference type="InterPro" id="IPR013761">
    <property type="entry name" value="SAM/pointed_sf"/>
</dbReference>
<dbReference type="SMART" id="SM00454">
    <property type="entry name" value="SAM"/>
    <property type="match status" value="3"/>
</dbReference>
<dbReference type="PANTHER" id="PTHR12587">
    <property type="entry name" value="LAR INTERACTING PROTEIN LIP -RELATED PROTEIN"/>
    <property type="match status" value="1"/>
</dbReference>
<feature type="compositionally biased region" description="Basic and acidic residues" evidence="5">
    <location>
        <begin position="515"/>
        <end position="525"/>
    </location>
</feature>
<comment type="similarity">
    <text evidence="1">Belongs to the liprin family. Liprin-beta subfamily.</text>
</comment>
<keyword evidence="3 4" id="KW-0175">Coiled coil</keyword>
<name>A0ABM4PII4_EQUPR</name>
<sequence>MMSDASDMLAAALEQMDGIIAGSKALEYSNGIFDCQSPTSPFMGSLRALHLVEDLRGLLEMMETDEKEGLRCQIPDSTAETLIEWLQSQMTNGHLPGNGDVYQERLARLENDKESLVLQVSVLTDQVEAQGEKIRDLEFCLEEHREKLNATEEMLQQELLSRTSLETQKLDLMAEISNLKLKLTAVEKDRLDYEDRFRDTEGLMQEIHDLRLRVSEMDSERLQYEKKLKSTKEELASLKEQLEEKESEVKRLQEKLVCKMKGEGIEILDRDIEVQKMKKAVESLMAANEEKDRKIEDLRQCLNRYKKMQDTVVLAQGQDGDYEDLLTSSSVSTLLDVQSFSDLEKSLSPIPVMGSPSHDPFNTSVPEEFHTSVLQVSIPSLLPASKGLETSEKAKLPPKPETSFEENDGKIILGAAGEPQLCDSLSTSSLQKSSSLGNLKKESSDGEKEPIQKPSEEKAPGESSPFGSLPPKAPGHDASMDDNPFGTRKARSSFGRGFFKIKSNKRTASAPNLAETEKETAEHLDLTGVPSRPKDAQGSSPFQMSPPSPDSKKKSRGIMKLFGKLRRSQSTTFNPDDMSEPEFKRGGTRATAGPRLGWSRDLGQTNSDLDMPFAKWTKEQVCSWLVEQGLGSYLNSGKHWIASGQTLLQASQQDLEKELGIKHSLHRKKLQLALQALGSEEETNHGKLDFNWVTRWLDDIGLPQYKTQFDEGRVDGRMLHYMTVDDLLSLKVVSVLHHLSIKRAIQVLRINNFEPNCLRRRPSDENSITPSEVQQWTNHRVMEWLRSVDLAEYAPNLRGSGVHGGLMVLEPRFNVETMAQLLNIPPSKTLLRRHLATHFNLLIGAEAQHQKRDAMELPDYVLLTATAKVKPKKLTFSNFGNLRKKKQEDGEEYVCPMELGQASGSTSKKGFKPGLDMRLYDEDDLDRLEQMEDSEGTVRQIGAFSEGINNLTHMLKEDDMFKDFAARSPSASITDEDSNV</sequence>
<evidence type="ECO:0000256" key="4">
    <source>
        <dbReference type="SAM" id="Coils"/>
    </source>
</evidence>
<dbReference type="PANTHER" id="PTHR12587:SF16">
    <property type="entry name" value="LIPRIN-BETA-1"/>
    <property type="match status" value="1"/>
</dbReference>
<feature type="region of interest" description="Disordered" evidence="5">
    <location>
        <begin position="569"/>
        <end position="603"/>
    </location>
</feature>
<gene>
    <name evidence="8" type="primary">PPFIBP1</name>
</gene>
<reference evidence="8" key="1">
    <citation type="submission" date="2025-08" db="UniProtKB">
        <authorList>
            <consortium name="RefSeq"/>
        </authorList>
    </citation>
    <scope>IDENTIFICATION</scope>
    <source>
        <tissue evidence="8">Blood</tissue>
    </source>
</reference>
<feature type="domain" description="SAM" evidence="6">
    <location>
        <begin position="616"/>
        <end position="680"/>
    </location>
</feature>
<dbReference type="CDD" id="cd09569">
    <property type="entry name" value="SAM_liprin-beta1_2_repeat3"/>
    <property type="match status" value="1"/>
</dbReference>
<keyword evidence="7" id="KW-1185">Reference proteome</keyword>
<evidence type="ECO:0000256" key="2">
    <source>
        <dbReference type="ARBA" id="ARBA00022737"/>
    </source>
</evidence>
<feature type="region of interest" description="Disordered" evidence="5">
    <location>
        <begin position="423"/>
        <end position="555"/>
    </location>
</feature>
<keyword evidence="2" id="KW-0677">Repeat</keyword>
<dbReference type="InterPro" id="IPR029515">
    <property type="entry name" value="Liprin"/>
</dbReference>
<dbReference type="PROSITE" id="PS50105">
    <property type="entry name" value="SAM_DOMAIN"/>
    <property type="match status" value="2"/>
</dbReference>
<dbReference type="InterPro" id="IPR037617">
    <property type="entry name" value="LIPB1/2_SAM_1"/>
</dbReference>
<evidence type="ECO:0000256" key="5">
    <source>
        <dbReference type="SAM" id="MobiDB-lite"/>
    </source>
</evidence>
<dbReference type="InterPro" id="IPR037618">
    <property type="entry name" value="LIPB1/2_SAM_2nd"/>
</dbReference>
<dbReference type="CDD" id="cd09566">
    <property type="entry name" value="SAM_liprin-beta1_2_repeat2"/>
    <property type="match status" value="1"/>
</dbReference>
<dbReference type="Pfam" id="PF00536">
    <property type="entry name" value="SAM_1"/>
    <property type="match status" value="2"/>
</dbReference>
<dbReference type="InterPro" id="IPR058914">
    <property type="entry name" value="LIPB1/2_CC"/>
</dbReference>
<evidence type="ECO:0000256" key="3">
    <source>
        <dbReference type="ARBA" id="ARBA00023054"/>
    </source>
</evidence>
<dbReference type="Pfam" id="PF07647">
    <property type="entry name" value="SAM_2"/>
    <property type="match status" value="1"/>
</dbReference>
<feature type="compositionally biased region" description="Low complexity" evidence="5">
    <location>
        <begin position="424"/>
        <end position="438"/>
    </location>
</feature>
<evidence type="ECO:0000259" key="6">
    <source>
        <dbReference type="PROSITE" id="PS50105"/>
    </source>
</evidence>
<dbReference type="InterPro" id="IPR001660">
    <property type="entry name" value="SAM"/>
</dbReference>
<feature type="compositionally biased region" description="Basic and acidic residues" evidence="5">
    <location>
        <begin position="439"/>
        <end position="460"/>
    </location>
</feature>
<feature type="coiled-coil region" evidence="4">
    <location>
        <begin position="99"/>
        <end position="308"/>
    </location>
</feature>
<dbReference type="SUPFAM" id="SSF144266">
    <property type="entry name" value="MPN010-like"/>
    <property type="match status" value="1"/>
</dbReference>
<feature type="domain" description="SAM" evidence="6">
    <location>
        <begin position="688"/>
        <end position="751"/>
    </location>
</feature>
<dbReference type="Proteomes" id="UP001652662">
    <property type="component" value="Chromosome 5"/>
</dbReference>
<evidence type="ECO:0000313" key="8">
    <source>
        <dbReference type="RefSeq" id="XP_070476998.1"/>
    </source>
</evidence>
<dbReference type="Gene3D" id="1.10.150.50">
    <property type="entry name" value="Transcription Factor, Ets-1"/>
    <property type="match status" value="3"/>
</dbReference>
<organism evidence="7 8">
    <name type="scientific">Equus przewalskii</name>
    <name type="common">Przewalski's horse</name>
    <name type="synonym">Equus caballus przewalskii</name>
    <dbReference type="NCBI Taxonomy" id="9798"/>
    <lineage>
        <taxon>Eukaryota</taxon>
        <taxon>Metazoa</taxon>
        <taxon>Chordata</taxon>
        <taxon>Craniata</taxon>
        <taxon>Vertebrata</taxon>
        <taxon>Euteleostomi</taxon>
        <taxon>Mammalia</taxon>
        <taxon>Eutheria</taxon>
        <taxon>Laurasiatheria</taxon>
        <taxon>Perissodactyla</taxon>
        <taxon>Equidae</taxon>
        <taxon>Equus</taxon>
    </lineage>
</organism>
<dbReference type="GeneID" id="103548192"/>
<accession>A0ABM4PII4</accession>
<evidence type="ECO:0000313" key="7">
    <source>
        <dbReference type="Proteomes" id="UP001652662"/>
    </source>
</evidence>
<dbReference type="InterPro" id="IPR037619">
    <property type="entry name" value="LIPB1/2_SAM_3rd"/>
</dbReference>
<dbReference type="SUPFAM" id="SSF47769">
    <property type="entry name" value="SAM/Pointed domain"/>
    <property type="match status" value="3"/>
</dbReference>
<protein>
    <submittedName>
        <fullName evidence="8">Liprin-beta-1 isoform X30</fullName>
    </submittedName>
</protein>
<evidence type="ECO:0000256" key="1">
    <source>
        <dbReference type="ARBA" id="ARBA00007547"/>
    </source>
</evidence>